<dbReference type="EMBL" id="HACA01002872">
    <property type="protein sequence ID" value="CDW20233.1"/>
    <property type="molecule type" value="Transcribed_RNA"/>
</dbReference>
<name>A0A0K2T2H5_LEPSM</name>
<evidence type="ECO:0000313" key="1">
    <source>
        <dbReference type="EMBL" id="CDW20233.1"/>
    </source>
</evidence>
<accession>A0A0K2T2H5</accession>
<dbReference type="AlphaFoldDB" id="A0A0K2T2H5"/>
<proteinExistence type="predicted"/>
<organism evidence="1">
    <name type="scientific">Lepeophtheirus salmonis</name>
    <name type="common">Salmon louse</name>
    <name type="synonym">Caligus salmonis</name>
    <dbReference type="NCBI Taxonomy" id="72036"/>
    <lineage>
        <taxon>Eukaryota</taxon>
        <taxon>Metazoa</taxon>
        <taxon>Ecdysozoa</taxon>
        <taxon>Arthropoda</taxon>
        <taxon>Crustacea</taxon>
        <taxon>Multicrustacea</taxon>
        <taxon>Hexanauplia</taxon>
        <taxon>Copepoda</taxon>
        <taxon>Siphonostomatoida</taxon>
        <taxon>Caligidae</taxon>
        <taxon>Lepeophtheirus</taxon>
    </lineage>
</organism>
<protein>
    <submittedName>
        <fullName evidence="1">Uncharacterized protein</fullName>
    </submittedName>
</protein>
<sequence length="88" mass="9772">MNNIFNININQLININEYSSMPSFLNISGLLRSFGIGWSSFILNVSNVSTISTHSVGHSLNTTIRESHLIGSRDDLSIRGFFGRKVIS</sequence>
<reference evidence="1" key="1">
    <citation type="submission" date="2014-05" db="EMBL/GenBank/DDBJ databases">
        <authorList>
            <person name="Chronopoulou M."/>
        </authorList>
    </citation>
    <scope>NUCLEOTIDE SEQUENCE</scope>
    <source>
        <tissue evidence="1">Whole organism</tissue>
    </source>
</reference>